<reference evidence="2" key="2">
    <citation type="submission" date="2016-10" db="EMBL/GenBank/DDBJ databases">
        <authorList>
            <person name="de Groot N.N."/>
        </authorList>
    </citation>
    <scope>NUCLEOTIDE SEQUENCE [LARGE SCALE GENOMIC DNA]</scope>
    <source>
        <strain evidence="2">DSM 17908</strain>
    </source>
</reference>
<name>A0A1I3P987_9GAMM</name>
<evidence type="ECO:0000313" key="3">
    <source>
        <dbReference type="Proteomes" id="UP000198919"/>
    </source>
</evidence>
<dbReference type="EMBL" id="NITY01000004">
    <property type="protein sequence ID" value="PHM44881.1"/>
    <property type="molecule type" value="Genomic_DNA"/>
</dbReference>
<gene>
    <name evidence="2" type="ORF">SAMN05421680_10666</name>
    <name evidence="1" type="ORF">Xmau_01595</name>
</gene>
<dbReference type="EMBL" id="FORG01000006">
    <property type="protein sequence ID" value="SFJ17887.1"/>
    <property type="molecule type" value="Genomic_DNA"/>
</dbReference>
<dbReference type="Proteomes" id="UP000198919">
    <property type="component" value="Unassembled WGS sequence"/>
</dbReference>
<dbReference type="AlphaFoldDB" id="A0A1I3P987"/>
<dbReference type="Proteomes" id="UP000224607">
    <property type="component" value="Unassembled WGS sequence"/>
</dbReference>
<reference evidence="1 4" key="3">
    <citation type="journal article" date="2017" name="Nat. Microbiol.">
        <title>Natural product diversity associated with the nematode symbionts Photorhabdus and Xenorhabdus.</title>
        <authorList>
            <person name="Tobias N.J."/>
            <person name="Wolff H."/>
            <person name="Djahanschiri B."/>
            <person name="Grundmann F."/>
            <person name="Kronenwerth M."/>
            <person name="Shi Y.M."/>
            <person name="Simonyi S."/>
            <person name="Grun P."/>
            <person name="Shapiro-Ilan D."/>
            <person name="Pidot S.J."/>
            <person name="Stinear T.P."/>
            <person name="Ebersberger I."/>
            <person name="Bode H.B."/>
        </authorList>
    </citation>
    <scope>NUCLEOTIDE SEQUENCE [LARGE SCALE GENOMIC DNA]</scope>
    <source>
        <strain evidence="1 4">DSM 17908</strain>
    </source>
</reference>
<keyword evidence="4" id="KW-1185">Reference proteome</keyword>
<evidence type="ECO:0000313" key="4">
    <source>
        <dbReference type="Proteomes" id="UP000224607"/>
    </source>
</evidence>
<organism evidence="2 3">
    <name type="scientific">Xenorhabdus mauleonii</name>
    <dbReference type="NCBI Taxonomy" id="351675"/>
    <lineage>
        <taxon>Bacteria</taxon>
        <taxon>Pseudomonadati</taxon>
        <taxon>Pseudomonadota</taxon>
        <taxon>Gammaproteobacteria</taxon>
        <taxon>Enterobacterales</taxon>
        <taxon>Morganellaceae</taxon>
        <taxon>Xenorhabdus</taxon>
    </lineage>
</organism>
<proteinExistence type="predicted"/>
<evidence type="ECO:0000313" key="2">
    <source>
        <dbReference type="EMBL" id="SFJ17887.1"/>
    </source>
</evidence>
<evidence type="ECO:0000313" key="1">
    <source>
        <dbReference type="EMBL" id="PHM44881.1"/>
    </source>
</evidence>
<protein>
    <submittedName>
        <fullName evidence="2">Uncharacterized protein</fullName>
    </submittedName>
</protein>
<reference evidence="3" key="1">
    <citation type="submission" date="2016-10" db="EMBL/GenBank/DDBJ databases">
        <authorList>
            <person name="Varghese N."/>
            <person name="Submissions S."/>
        </authorList>
    </citation>
    <scope>NUCLEOTIDE SEQUENCE [LARGE SCALE GENOMIC DNA]</scope>
    <source>
        <strain evidence="3">DSM 17908</strain>
    </source>
</reference>
<sequence length="54" mass="5938">MNSQGLASGERQEPLIIPGSIDNNVIGMDERRQQRGSLKDEVYIVNTLILAALI</sequence>
<accession>A0A1I3P987</accession>